<accession>A0A518DDV7</accession>
<dbReference type="Proteomes" id="UP000317429">
    <property type="component" value="Chromosome"/>
</dbReference>
<evidence type="ECO:0000259" key="2">
    <source>
        <dbReference type="Pfam" id="PF07589"/>
    </source>
</evidence>
<proteinExistence type="predicted"/>
<dbReference type="InterPro" id="IPR013424">
    <property type="entry name" value="Ice-binding_C"/>
</dbReference>
<evidence type="ECO:0000256" key="1">
    <source>
        <dbReference type="SAM" id="SignalP"/>
    </source>
</evidence>
<dbReference type="PROSITE" id="PS51257">
    <property type="entry name" value="PROKAR_LIPOPROTEIN"/>
    <property type="match status" value="1"/>
</dbReference>
<keyword evidence="4" id="KW-1185">Reference proteome</keyword>
<reference evidence="3 4" key="1">
    <citation type="submission" date="2019-02" db="EMBL/GenBank/DDBJ databases">
        <title>Deep-cultivation of Planctomycetes and their phenomic and genomic characterization uncovers novel biology.</title>
        <authorList>
            <person name="Wiegand S."/>
            <person name="Jogler M."/>
            <person name="Boedeker C."/>
            <person name="Pinto D."/>
            <person name="Vollmers J."/>
            <person name="Rivas-Marin E."/>
            <person name="Kohn T."/>
            <person name="Peeters S.H."/>
            <person name="Heuer A."/>
            <person name="Rast P."/>
            <person name="Oberbeckmann S."/>
            <person name="Bunk B."/>
            <person name="Jeske O."/>
            <person name="Meyerdierks A."/>
            <person name="Storesund J.E."/>
            <person name="Kallscheuer N."/>
            <person name="Luecker S."/>
            <person name="Lage O.M."/>
            <person name="Pohl T."/>
            <person name="Merkel B.J."/>
            <person name="Hornburger P."/>
            <person name="Mueller R.-W."/>
            <person name="Bruemmer F."/>
            <person name="Labrenz M."/>
            <person name="Spormann A.M."/>
            <person name="Op den Camp H."/>
            <person name="Overmann J."/>
            <person name="Amann R."/>
            <person name="Jetten M.S.M."/>
            <person name="Mascher T."/>
            <person name="Medema M.H."/>
            <person name="Devos D.P."/>
            <person name="Kaster A.-K."/>
            <person name="Ovreas L."/>
            <person name="Rohde M."/>
            <person name="Galperin M.Y."/>
            <person name="Jogler C."/>
        </authorList>
    </citation>
    <scope>NUCLEOTIDE SEQUENCE [LARGE SCALE GENOMIC DNA]</scope>
    <source>
        <strain evidence="3 4">Pla175</strain>
    </source>
</reference>
<name>A0A518DDV7_9BACT</name>
<organism evidence="3 4">
    <name type="scientific">Pirellulimonas nuda</name>
    <dbReference type="NCBI Taxonomy" id="2528009"/>
    <lineage>
        <taxon>Bacteria</taxon>
        <taxon>Pseudomonadati</taxon>
        <taxon>Planctomycetota</taxon>
        <taxon>Planctomycetia</taxon>
        <taxon>Pirellulales</taxon>
        <taxon>Lacipirellulaceae</taxon>
        <taxon>Pirellulimonas</taxon>
    </lineage>
</organism>
<dbReference type="NCBIfam" id="TIGR02595">
    <property type="entry name" value="PEP_CTERM"/>
    <property type="match status" value="1"/>
</dbReference>
<dbReference type="Pfam" id="PF07589">
    <property type="entry name" value="PEP-CTERM"/>
    <property type="match status" value="1"/>
</dbReference>
<keyword evidence="1" id="KW-0732">Signal</keyword>
<dbReference type="EMBL" id="CP036291">
    <property type="protein sequence ID" value="QDU89660.1"/>
    <property type="molecule type" value="Genomic_DNA"/>
</dbReference>
<feature type="domain" description="Ice-binding protein C-terminal" evidence="2">
    <location>
        <begin position="288"/>
        <end position="311"/>
    </location>
</feature>
<evidence type="ECO:0000313" key="4">
    <source>
        <dbReference type="Proteomes" id="UP000317429"/>
    </source>
</evidence>
<dbReference type="AlphaFoldDB" id="A0A518DDV7"/>
<feature type="signal peptide" evidence="1">
    <location>
        <begin position="1"/>
        <end position="27"/>
    </location>
</feature>
<feature type="chain" id="PRO_5022109398" description="Ice-binding protein C-terminal domain-containing protein" evidence="1">
    <location>
        <begin position="28"/>
        <end position="315"/>
    </location>
</feature>
<dbReference type="KEGG" id="pnd:Pla175_30540"/>
<gene>
    <name evidence="3" type="ORF">Pla175_30540</name>
</gene>
<evidence type="ECO:0000313" key="3">
    <source>
        <dbReference type="EMBL" id="QDU89660.1"/>
    </source>
</evidence>
<protein>
    <recommendedName>
        <fullName evidence="2">Ice-binding protein C-terminal domain-containing protein</fullName>
    </recommendedName>
</protein>
<sequence length="315" mass="31506" precursor="true">MKVSTSENLLMNSPLALGALCAALAMACSVDAAAVVYESFDYTEGANVVGQNGGVGFDGAWTGVESAGAGTTNTKIGTGLSFGALEVAGGSVDRQNRAGRGVINRTIAAGPLSQFTPDGSTVWFSLLMDRTAIIGGDGGFAGNTYATLVFGDTAFADASSNSAPANTGNALGVGFVGTGAGTDFSLIEVQGVAYAGGTLSTDGPLAVGDTTSFIVGKIDFAANGSSDTLTLYNVTDPGLALPAAAFATLSVDLDQSGFNLVSIADPMTSVFDEIRFGATLADVTPARPIPEPSSLVLLALGGLVGLRTYRRISAA</sequence>